<dbReference type="InterPro" id="IPR000873">
    <property type="entry name" value="AMP-dep_synth/lig_dom"/>
</dbReference>
<comment type="similarity">
    <text evidence="1">Belongs to the ATP-dependent AMP-binding enzyme family.</text>
</comment>
<dbReference type="PANTHER" id="PTHR43272">
    <property type="entry name" value="LONG-CHAIN-FATTY-ACID--COA LIGASE"/>
    <property type="match status" value="1"/>
</dbReference>
<keyword evidence="4" id="KW-0443">Lipid metabolism</keyword>
<dbReference type="SUPFAM" id="SSF56801">
    <property type="entry name" value="Acetyl-CoA synthetase-like"/>
    <property type="match status" value="1"/>
</dbReference>
<protein>
    <recommendedName>
        <fullName evidence="5">Acyl-CoA synthetase</fullName>
    </recommendedName>
</protein>
<evidence type="ECO:0000256" key="2">
    <source>
        <dbReference type="ARBA" id="ARBA00022598"/>
    </source>
</evidence>
<sequence>MAGIIDEFGIGSIPALLRARVRQTPEREALRFRDGAGWSSLTWAEVGTRVRELALGLISLGVGAGRTAAILSGTRVEWLLADLGVLATGAATTTIYPSSTADECAFVLADSASTVVFAEDEGQVAKLRSVREKITDVTKVVVIDGSASDDDWVLTLDDVAVLGRALDAADPGAYDRASGAVTADQLATLIYTSGTTGRPKGVELTHDNWLYTVSAIDSMDLMRADDLHLLWLPMSHVFGKAIEVAMIASGATTAVDGEVDRIAANLAELRPTVLGAAPRIFEKIYNTVLATVRAEGGVKLGLFRWARGVGLRHAANRREGRASPLPLRAQFAVADKLVFAKLRERFGGRVRCFVSGSAPLSPEIGEFFDAAGLLILEGYGLTESSAASFVSRQGEVRFGTVGKPLPGTEVRIAEDGEVLIKGRGVMRGYRGLPEATAEALADGWLHTGDIGELDERGRLRITDRKKELIKTSGGKYVAPQSVEGRIKAACPYVANVLVHGDRRNFCVALVTLDPDLVAKWAGARGLSTDNAELTPNAELRALVQEGIDAANAGLAKHETVKAFAILKDDFTVERGELTPSLKLRRRVIERHYAELLDGFYDGMIEKV</sequence>
<feature type="domain" description="AMP-dependent synthetase/ligase" evidence="6">
    <location>
        <begin position="18"/>
        <end position="429"/>
    </location>
</feature>
<comment type="caution">
    <text evidence="7">The sequence shown here is derived from an EMBL/GenBank/DDBJ whole genome shotgun (WGS) entry which is preliminary data.</text>
</comment>
<keyword evidence="3" id="KW-0276">Fatty acid metabolism</keyword>
<evidence type="ECO:0000313" key="8">
    <source>
        <dbReference type="Proteomes" id="UP001589693"/>
    </source>
</evidence>
<dbReference type="Pfam" id="PF23562">
    <property type="entry name" value="AMP-binding_C_3"/>
    <property type="match status" value="1"/>
</dbReference>
<reference evidence="7 8" key="1">
    <citation type="submission" date="2024-09" db="EMBL/GenBank/DDBJ databases">
        <authorList>
            <person name="Sun Q."/>
            <person name="Mori K."/>
        </authorList>
    </citation>
    <scope>NUCLEOTIDE SEQUENCE [LARGE SCALE GENOMIC DNA]</scope>
    <source>
        <strain evidence="7 8">TBRC 7907</strain>
    </source>
</reference>
<keyword evidence="2" id="KW-0436">Ligase</keyword>
<organism evidence="7 8">
    <name type="scientific">Allokutzneria oryzae</name>
    <dbReference type="NCBI Taxonomy" id="1378989"/>
    <lineage>
        <taxon>Bacteria</taxon>
        <taxon>Bacillati</taxon>
        <taxon>Actinomycetota</taxon>
        <taxon>Actinomycetes</taxon>
        <taxon>Pseudonocardiales</taxon>
        <taxon>Pseudonocardiaceae</taxon>
        <taxon>Allokutzneria</taxon>
    </lineage>
</organism>
<gene>
    <name evidence="7" type="ORF">ACFFQA_18955</name>
</gene>
<dbReference type="Proteomes" id="UP001589693">
    <property type="component" value="Unassembled WGS sequence"/>
</dbReference>
<dbReference type="CDD" id="cd05907">
    <property type="entry name" value="VL_LC_FACS_like"/>
    <property type="match status" value="1"/>
</dbReference>
<evidence type="ECO:0000313" key="7">
    <source>
        <dbReference type="EMBL" id="MFB9906020.1"/>
    </source>
</evidence>
<name>A0ABV5ZYM7_9PSEU</name>
<dbReference type="PANTHER" id="PTHR43272:SF32">
    <property type="entry name" value="AMP-DEPENDENT SYNTHETASE_LIGASE DOMAIN-CONTAINING PROTEIN"/>
    <property type="match status" value="1"/>
</dbReference>
<evidence type="ECO:0000256" key="1">
    <source>
        <dbReference type="ARBA" id="ARBA00006432"/>
    </source>
</evidence>
<evidence type="ECO:0000259" key="6">
    <source>
        <dbReference type="Pfam" id="PF00501"/>
    </source>
</evidence>
<dbReference type="Gene3D" id="3.40.50.12780">
    <property type="entry name" value="N-terminal domain of ligase-like"/>
    <property type="match status" value="1"/>
</dbReference>
<keyword evidence="8" id="KW-1185">Reference proteome</keyword>
<dbReference type="Pfam" id="PF00501">
    <property type="entry name" value="AMP-binding"/>
    <property type="match status" value="1"/>
</dbReference>
<proteinExistence type="inferred from homology"/>
<dbReference type="RefSeq" id="WP_377853621.1">
    <property type="nucleotide sequence ID" value="NZ_JBHLZU010000017.1"/>
</dbReference>
<accession>A0ABV5ZYM7</accession>
<dbReference type="EMBL" id="JBHLZU010000017">
    <property type="protein sequence ID" value="MFB9906020.1"/>
    <property type="molecule type" value="Genomic_DNA"/>
</dbReference>
<evidence type="ECO:0000256" key="3">
    <source>
        <dbReference type="ARBA" id="ARBA00022832"/>
    </source>
</evidence>
<evidence type="ECO:0000256" key="5">
    <source>
        <dbReference type="ARBA" id="ARBA00032875"/>
    </source>
</evidence>
<dbReference type="InterPro" id="IPR042099">
    <property type="entry name" value="ANL_N_sf"/>
</dbReference>
<dbReference type="PROSITE" id="PS00455">
    <property type="entry name" value="AMP_BINDING"/>
    <property type="match status" value="1"/>
</dbReference>
<dbReference type="InterPro" id="IPR020845">
    <property type="entry name" value="AMP-binding_CS"/>
</dbReference>
<evidence type="ECO:0000256" key="4">
    <source>
        <dbReference type="ARBA" id="ARBA00023098"/>
    </source>
</evidence>